<keyword evidence="2" id="KW-1185">Reference proteome</keyword>
<name>K0RHA6_THAOC</name>
<protein>
    <submittedName>
        <fullName evidence="1">Uncharacterized protein</fullName>
    </submittedName>
</protein>
<sequence>MGGAVLQEAKQWGAALQEEVAIRVHAVIPLQMGIGREDGCCRIAQISDQQWGAALQEEVDIRVHVVIPLPMGVGST</sequence>
<dbReference type="EMBL" id="AGNL01048072">
    <property type="protein sequence ID" value="EJK46007.1"/>
    <property type="molecule type" value="Genomic_DNA"/>
</dbReference>
<gene>
    <name evidence="1" type="ORF">THAOC_35349</name>
</gene>
<evidence type="ECO:0000313" key="1">
    <source>
        <dbReference type="EMBL" id="EJK46007.1"/>
    </source>
</evidence>
<dbReference type="Proteomes" id="UP000266841">
    <property type="component" value="Unassembled WGS sequence"/>
</dbReference>
<reference evidence="1 2" key="1">
    <citation type="journal article" date="2012" name="Genome Biol.">
        <title>Genome and low-iron response of an oceanic diatom adapted to chronic iron limitation.</title>
        <authorList>
            <person name="Lommer M."/>
            <person name="Specht M."/>
            <person name="Roy A.S."/>
            <person name="Kraemer L."/>
            <person name="Andreson R."/>
            <person name="Gutowska M.A."/>
            <person name="Wolf J."/>
            <person name="Bergner S.V."/>
            <person name="Schilhabel M.B."/>
            <person name="Klostermeier U.C."/>
            <person name="Beiko R.G."/>
            <person name="Rosenstiel P."/>
            <person name="Hippler M."/>
            <person name="Laroche J."/>
        </authorList>
    </citation>
    <scope>NUCLEOTIDE SEQUENCE [LARGE SCALE GENOMIC DNA]</scope>
    <source>
        <strain evidence="1 2">CCMP1005</strain>
    </source>
</reference>
<dbReference type="AlphaFoldDB" id="K0RHA6"/>
<accession>K0RHA6</accession>
<comment type="caution">
    <text evidence="1">The sequence shown here is derived from an EMBL/GenBank/DDBJ whole genome shotgun (WGS) entry which is preliminary data.</text>
</comment>
<proteinExistence type="predicted"/>
<evidence type="ECO:0000313" key="2">
    <source>
        <dbReference type="Proteomes" id="UP000266841"/>
    </source>
</evidence>
<organism evidence="1 2">
    <name type="scientific">Thalassiosira oceanica</name>
    <name type="common">Marine diatom</name>
    <dbReference type="NCBI Taxonomy" id="159749"/>
    <lineage>
        <taxon>Eukaryota</taxon>
        <taxon>Sar</taxon>
        <taxon>Stramenopiles</taxon>
        <taxon>Ochrophyta</taxon>
        <taxon>Bacillariophyta</taxon>
        <taxon>Coscinodiscophyceae</taxon>
        <taxon>Thalassiosirophycidae</taxon>
        <taxon>Thalassiosirales</taxon>
        <taxon>Thalassiosiraceae</taxon>
        <taxon>Thalassiosira</taxon>
    </lineage>
</organism>